<sequence>MIFFIGFSPSSQERFCSSGRLRTYGARPDGDLIAIVRLLSPSIGYSPTMYPPRTLAFVCFVLLWPSLPVWSAHADDLPARSREADDLPSHDDLPKRVHEGKILPLAVLKAKVLAKLPGELIDVSVDRHDGRIIYEFRILRGGGQVTEVEVDAASGRIAEIENE</sequence>
<reference evidence="3" key="1">
    <citation type="submission" date="2023-07" db="EMBL/GenBank/DDBJ databases">
        <title>Genomic characterization of faba bean (Vicia faba) microsymbionts in Mexican soils.</title>
        <authorList>
            <person name="Rivera Orduna F.N."/>
            <person name="Guevara-Luna J."/>
            <person name="Yan J."/>
            <person name="Arroyo-Herrera I."/>
            <person name="Li Y."/>
            <person name="Vasquez-Murrieta M.S."/>
            <person name="Wang E.T."/>
        </authorList>
    </citation>
    <scope>NUCLEOTIDE SEQUENCE [LARGE SCALE GENOMIC DNA]</scope>
    <source>
        <strain evidence="3">CH6</strain>
    </source>
</reference>
<feature type="domain" description="PepSY" evidence="1">
    <location>
        <begin position="104"/>
        <end position="160"/>
    </location>
</feature>
<evidence type="ECO:0000259" key="1">
    <source>
        <dbReference type="Pfam" id="PF03413"/>
    </source>
</evidence>
<comment type="caution">
    <text evidence="2">The sequence shown here is derived from an EMBL/GenBank/DDBJ whole genome shotgun (WGS) entry which is preliminary data.</text>
</comment>
<organism evidence="2 3">
    <name type="scientific">Rhizobium redzepovicii</name>
    <dbReference type="NCBI Taxonomy" id="2867518"/>
    <lineage>
        <taxon>Bacteria</taxon>
        <taxon>Pseudomonadati</taxon>
        <taxon>Pseudomonadota</taxon>
        <taxon>Alphaproteobacteria</taxon>
        <taxon>Hyphomicrobiales</taxon>
        <taxon>Rhizobiaceae</taxon>
        <taxon>Rhizobium/Agrobacterium group</taxon>
        <taxon>Rhizobium</taxon>
    </lineage>
</organism>
<accession>A0AAW8PBH3</accession>
<proteinExistence type="predicted"/>
<dbReference type="AlphaFoldDB" id="A0AAW8PBH3"/>
<evidence type="ECO:0000313" key="3">
    <source>
        <dbReference type="Proteomes" id="UP001269402"/>
    </source>
</evidence>
<dbReference type="EMBL" id="JAVLSH010000020">
    <property type="protein sequence ID" value="MDR9763870.1"/>
    <property type="molecule type" value="Genomic_DNA"/>
</dbReference>
<evidence type="ECO:0000313" key="2">
    <source>
        <dbReference type="EMBL" id="MDR9763870.1"/>
    </source>
</evidence>
<dbReference type="Gene3D" id="3.10.450.40">
    <property type="match status" value="1"/>
</dbReference>
<dbReference type="Pfam" id="PF03413">
    <property type="entry name" value="PepSY"/>
    <property type="match status" value="1"/>
</dbReference>
<dbReference type="InterPro" id="IPR025711">
    <property type="entry name" value="PepSY"/>
</dbReference>
<dbReference type="Proteomes" id="UP001269402">
    <property type="component" value="Unassembled WGS sequence"/>
</dbReference>
<gene>
    <name evidence="2" type="ORF">RJJ37_30290</name>
</gene>
<dbReference type="RefSeq" id="WP_245426775.1">
    <property type="nucleotide sequence ID" value="NZ_JAILYG010000004.1"/>
</dbReference>
<keyword evidence="3" id="KW-1185">Reference proteome</keyword>
<protein>
    <submittedName>
        <fullName evidence="2">PepSY domain-containing protein</fullName>
    </submittedName>
</protein>
<name>A0AAW8PBH3_9HYPH</name>